<protein>
    <submittedName>
        <fullName evidence="1">Mobilization protein</fullName>
    </submittedName>
</protein>
<dbReference type="InterPro" id="IPR043766">
    <property type="entry name" value="BfmA-like"/>
</dbReference>
<dbReference type="RefSeq" id="WP_094999274.1">
    <property type="nucleotide sequence ID" value="NZ_BMJL01000013.1"/>
</dbReference>
<dbReference type="Proteomes" id="UP000215244">
    <property type="component" value="Chromosome"/>
</dbReference>
<name>A0A223VCK3_9FLAO</name>
<dbReference type="InterPro" id="IPR048098">
    <property type="entry name" value="MobB"/>
</dbReference>
<sequence length="344" mass="39360">MYITITAQKTDGNYAQSSADFVSYLEKENEGKTVEEMKHFFNQFGEEISTEEVIREIDGNTAKLKKTEPKFYSITLNPSARELKAIQDSPEALKNYTREAMKEYAKAFNREIDGRPINVDDIKYYAKVERQRTFKGTDKEIRENQPYATRILELRKEIRGIEAGQQSGNIRKLNKEIQKLEAKAPHRLNGKRIVRGMAKPGPQSHVHIIVSRRDASNRHGLSPGSKHKASEVEMHGKSVKRGFDRDTFFKNSEKTFDTLFKYRRNYVETYTARKTFLKDPKLYFSMITKLPTNEKAVAFKLLQKSGVNTTLLSIPTNKLQLTIKAINQLKKGIGKAIESGSIGI</sequence>
<dbReference type="AlphaFoldDB" id="A0A223VCK3"/>
<dbReference type="OrthoDB" id="1404627at2"/>
<dbReference type="NCBIfam" id="NF041495">
    <property type="entry name" value="MobB_relaxase"/>
    <property type="match status" value="1"/>
</dbReference>
<dbReference type="KEGG" id="marb:CJ263_15710"/>
<dbReference type="Pfam" id="PF18976">
    <property type="entry name" value="DUF5712"/>
    <property type="match status" value="1"/>
</dbReference>
<evidence type="ECO:0000313" key="2">
    <source>
        <dbReference type="Proteomes" id="UP000215244"/>
    </source>
</evidence>
<organism evidence="1 2">
    <name type="scientific">Maribacter cobaltidurans</name>
    <dbReference type="NCBI Taxonomy" id="1178778"/>
    <lineage>
        <taxon>Bacteria</taxon>
        <taxon>Pseudomonadati</taxon>
        <taxon>Bacteroidota</taxon>
        <taxon>Flavobacteriia</taxon>
        <taxon>Flavobacteriales</taxon>
        <taxon>Flavobacteriaceae</taxon>
        <taxon>Maribacter</taxon>
    </lineage>
</organism>
<proteinExistence type="predicted"/>
<evidence type="ECO:0000313" key="1">
    <source>
        <dbReference type="EMBL" id="ASV32728.1"/>
    </source>
</evidence>
<dbReference type="EMBL" id="CP022957">
    <property type="protein sequence ID" value="ASV32728.1"/>
    <property type="molecule type" value="Genomic_DNA"/>
</dbReference>
<gene>
    <name evidence="1" type="ORF">CJ263_15710</name>
</gene>
<accession>A0A223VCK3</accession>
<keyword evidence="2" id="KW-1185">Reference proteome</keyword>
<reference evidence="1 2" key="1">
    <citation type="submission" date="2017-08" db="EMBL/GenBank/DDBJ databases">
        <title>The complete genome sequence of Maribacter sp. B1, isolated from deep-sea sediment.</title>
        <authorList>
            <person name="Wu Y.-H."/>
            <person name="Cheng H."/>
            <person name="Xu X.-W."/>
        </authorList>
    </citation>
    <scope>NUCLEOTIDE SEQUENCE [LARGE SCALE GENOMIC DNA]</scope>
    <source>
        <strain evidence="1 2">B1</strain>
    </source>
</reference>